<protein>
    <submittedName>
        <fullName evidence="1">Uncharacterized protein</fullName>
    </submittedName>
</protein>
<dbReference type="Proteomes" id="UP001236800">
    <property type="component" value="Chromosome"/>
</dbReference>
<gene>
    <name evidence="1" type="ORF">RA178_06180</name>
</gene>
<dbReference type="EMBL" id="CP132914">
    <property type="protein sequence ID" value="WMB74199.1"/>
    <property type="molecule type" value="Genomic_DNA"/>
</dbReference>
<accession>A0AA50Q498</accession>
<dbReference type="GeneID" id="301338754"/>
<dbReference type="KEGG" id="sog:RA178_06180"/>
<sequence length="55" mass="6631">MTDLTDYEFDVVYKFIHDEIDDFTNTDWAILENLSDDNVDYIVEMKQASWYENPC</sequence>
<reference evidence="1" key="1">
    <citation type="submission" date="2023-08" db="EMBL/GenBank/DDBJ databases">
        <title>Complete genome sequence of Shewanella oncorhynchi Z-P2, a siderophore putrebactin-producing bacterium.</title>
        <authorList>
            <person name="Zhang Y."/>
        </authorList>
    </citation>
    <scope>NUCLEOTIDE SEQUENCE</scope>
    <source>
        <strain evidence="1">Z-P2</strain>
    </source>
</reference>
<evidence type="ECO:0000313" key="1">
    <source>
        <dbReference type="EMBL" id="WMB74199.1"/>
    </source>
</evidence>
<name>A0AA50Q498_9GAMM</name>
<proteinExistence type="predicted"/>
<dbReference type="RefSeq" id="WP_306684935.1">
    <property type="nucleotide sequence ID" value="NZ_CP132914.1"/>
</dbReference>
<organism evidence="1">
    <name type="scientific">Shewanella oncorhynchi</name>
    <dbReference type="NCBI Taxonomy" id="2726434"/>
    <lineage>
        <taxon>Bacteria</taxon>
        <taxon>Pseudomonadati</taxon>
        <taxon>Pseudomonadota</taxon>
        <taxon>Gammaproteobacteria</taxon>
        <taxon>Alteromonadales</taxon>
        <taxon>Shewanellaceae</taxon>
        <taxon>Shewanella</taxon>
    </lineage>
</organism>
<dbReference type="AlphaFoldDB" id="A0AA50Q498"/>